<sequence>MRAPPTPHSPNTAARAKSTAVSAPPSGGGGNKSSIPNRVGPGSGSPGARWGAAHGGSPRARESAQARMCCDRPHPGSQIRRRPRFRCPAAPRKTAR</sequence>
<organism evidence="2 3">
    <name type="scientific">Bos mutus</name>
    <name type="common">wild yak</name>
    <dbReference type="NCBI Taxonomy" id="72004"/>
    <lineage>
        <taxon>Eukaryota</taxon>
        <taxon>Metazoa</taxon>
        <taxon>Chordata</taxon>
        <taxon>Craniata</taxon>
        <taxon>Vertebrata</taxon>
        <taxon>Euteleostomi</taxon>
        <taxon>Mammalia</taxon>
        <taxon>Eutheria</taxon>
        <taxon>Laurasiatheria</taxon>
        <taxon>Artiodactyla</taxon>
        <taxon>Ruminantia</taxon>
        <taxon>Pecora</taxon>
        <taxon>Bovidae</taxon>
        <taxon>Bovinae</taxon>
        <taxon>Bos</taxon>
    </lineage>
</organism>
<proteinExistence type="predicted"/>
<comment type="caution">
    <text evidence="2">The sequence shown here is derived from an EMBL/GenBank/DDBJ whole genome shotgun (WGS) entry which is preliminary data.</text>
</comment>
<evidence type="ECO:0000313" key="3">
    <source>
        <dbReference type="Proteomes" id="UP000322234"/>
    </source>
</evidence>
<gene>
    <name evidence="2" type="ORF">E5288_WYG004377</name>
</gene>
<feature type="compositionally biased region" description="Basic and acidic residues" evidence="1">
    <location>
        <begin position="59"/>
        <end position="74"/>
    </location>
</feature>
<evidence type="ECO:0000313" key="2">
    <source>
        <dbReference type="EMBL" id="MXQ92648.1"/>
    </source>
</evidence>
<accession>A0A6B0RRG1</accession>
<evidence type="ECO:0000256" key="1">
    <source>
        <dbReference type="SAM" id="MobiDB-lite"/>
    </source>
</evidence>
<reference evidence="2" key="1">
    <citation type="submission" date="2019-10" db="EMBL/GenBank/DDBJ databases">
        <title>The sequence and de novo assembly of the wild yak genome.</title>
        <authorList>
            <person name="Liu Y."/>
        </authorList>
    </citation>
    <scope>NUCLEOTIDE SEQUENCE [LARGE SCALE GENOMIC DNA]</scope>
    <source>
        <strain evidence="2">WY2019</strain>
    </source>
</reference>
<dbReference type="EMBL" id="VBQZ03000085">
    <property type="protein sequence ID" value="MXQ92648.1"/>
    <property type="molecule type" value="Genomic_DNA"/>
</dbReference>
<protein>
    <submittedName>
        <fullName evidence="2">Uncharacterized protein</fullName>
    </submittedName>
</protein>
<feature type="compositionally biased region" description="Low complexity" evidence="1">
    <location>
        <begin position="86"/>
        <end position="96"/>
    </location>
</feature>
<keyword evidence="3" id="KW-1185">Reference proteome</keyword>
<dbReference type="AlphaFoldDB" id="A0A6B0RRG1"/>
<feature type="region of interest" description="Disordered" evidence="1">
    <location>
        <begin position="1"/>
        <end position="96"/>
    </location>
</feature>
<dbReference type="Proteomes" id="UP000322234">
    <property type="component" value="Unassembled WGS sequence"/>
</dbReference>
<name>A0A6B0RRG1_9CETA</name>